<evidence type="ECO:0000313" key="4">
    <source>
        <dbReference type="Proteomes" id="UP000279235"/>
    </source>
</evidence>
<dbReference type="RefSeq" id="WP_047205976.1">
    <property type="nucleotide sequence ID" value="NZ_JAUCAX010000052.1"/>
</dbReference>
<dbReference type="InterPro" id="IPR011646">
    <property type="entry name" value="KAP_P-loop"/>
</dbReference>
<evidence type="ECO:0000259" key="1">
    <source>
        <dbReference type="Pfam" id="PF07693"/>
    </source>
</evidence>
<evidence type="ECO:0000313" key="3">
    <source>
        <dbReference type="EMBL" id="SPS11503.1"/>
    </source>
</evidence>
<evidence type="ECO:0000313" key="2">
    <source>
        <dbReference type="EMBL" id="SPB25976.1"/>
    </source>
</evidence>
<protein>
    <submittedName>
        <fullName evidence="2">FtsK/SpoIIIE like protein</fullName>
    </submittedName>
</protein>
<dbReference type="SUPFAM" id="SSF52540">
    <property type="entry name" value="P-loop containing nucleoside triphosphate hydrolases"/>
    <property type="match status" value="1"/>
</dbReference>
<proteinExistence type="predicted"/>
<sequence>MSSISIQTLKDYTIRLMNMSPLIGALSTYSNGFSVEIDQETQLILIIIQTPSAVPLTESLYFDIYQTLNVGLFPLVSLIKPINMKLIARTGVDFSEARAFAYPYLNGTPQRLHINNLDHFIIKQSQYKVKLMENYFVDMSKIPVIAVQGMVGSGKSTFINFLMTVFNSFADCIAIDPKMADLTLMAQKLKIRCLTPLKKGNTDDFLNSVNAELATAVDKIYERQSLLLEQPSTILKPYYIFIDELIALKGLATSKPVIQTFDRLINIISVLGRATSVRLCVSGQSYNVADSISSTTRSQIGMAVLLGKVSDATAQFLFDGSVSGIVVPHDGRVGTGIIAVADGGINETTILPFLTPTYSLN</sequence>
<reference evidence="3" key="2">
    <citation type="submission" date="2018-05" db="EMBL/GenBank/DDBJ databases">
        <authorList>
            <person name="Lanie J.A."/>
            <person name="Ng W.-L."/>
            <person name="Kazmierczak K.M."/>
            <person name="Andrzejewski T.M."/>
            <person name="Davidsen T.M."/>
            <person name="Wayne K.J."/>
            <person name="Tettelin H."/>
            <person name="Glass J.I."/>
            <person name="Rusch D."/>
            <person name="Podicherti R."/>
            <person name="Tsui H.-C.T."/>
            <person name="Winkler M.E."/>
        </authorList>
    </citation>
    <scope>NUCLEOTIDE SEQUENCE</scope>
    <source>
        <strain evidence="3">Lactococcus lactis</strain>
    </source>
</reference>
<feature type="domain" description="KAP NTPase" evidence="1">
    <location>
        <begin position="139"/>
        <end position="230"/>
    </location>
</feature>
<dbReference type="InterPro" id="IPR027417">
    <property type="entry name" value="P-loop_NTPase"/>
</dbReference>
<reference evidence="4" key="3">
    <citation type="submission" date="2018-05" db="EMBL/GenBank/DDBJ databases">
        <authorList>
            <person name="Duru I."/>
        </authorList>
    </citation>
    <scope>NUCLEOTIDE SEQUENCE [LARGE SCALE GENOMIC DNA]</scope>
</reference>
<dbReference type="AlphaFoldDB" id="A0A2X0R6U9"/>
<gene>
    <name evidence="2" type="ORF">AMHIJAGA_01437</name>
</gene>
<organism evidence="2">
    <name type="scientific">Lactococcus lactis</name>
    <dbReference type="NCBI Taxonomy" id="1358"/>
    <lineage>
        <taxon>Bacteria</taxon>
        <taxon>Bacillati</taxon>
        <taxon>Bacillota</taxon>
        <taxon>Bacilli</taxon>
        <taxon>Lactobacillales</taxon>
        <taxon>Streptococcaceae</taxon>
        <taxon>Lactococcus</taxon>
    </lineage>
</organism>
<dbReference type="Proteomes" id="UP000279235">
    <property type="component" value="Unassembled WGS sequence"/>
</dbReference>
<dbReference type="Pfam" id="PF07693">
    <property type="entry name" value="KAP_NTPase"/>
    <property type="match status" value="1"/>
</dbReference>
<reference evidence="2" key="1">
    <citation type="submission" date="2018-01" db="EMBL/GenBank/DDBJ databases">
        <authorList>
            <person name="Gaut B.S."/>
            <person name="Morton B.R."/>
            <person name="Clegg M.T."/>
            <person name="Duvall M.R."/>
        </authorList>
    </citation>
    <scope>NUCLEOTIDE SEQUENCE</scope>
    <source>
        <strain evidence="2">Lactococcus lactis</strain>
    </source>
</reference>
<dbReference type="Gene3D" id="3.40.50.300">
    <property type="entry name" value="P-loop containing nucleotide triphosphate hydrolases"/>
    <property type="match status" value="1"/>
</dbReference>
<dbReference type="EMBL" id="OGTW01000063">
    <property type="protein sequence ID" value="SPB25976.1"/>
    <property type="molecule type" value="Genomic_DNA"/>
</dbReference>
<accession>A0A2X0R6U9</accession>
<name>A0A2X0R6U9_9LACT</name>
<dbReference type="EMBL" id="OGTW02000063">
    <property type="protein sequence ID" value="SPS11503.1"/>
    <property type="molecule type" value="Genomic_DNA"/>
</dbReference>